<dbReference type="Proteomes" id="UP000827872">
    <property type="component" value="Linkage Group LG04"/>
</dbReference>
<dbReference type="EMBL" id="CM037617">
    <property type="protein sequence ID" value="KAH8005553.1"/>
    <property type="molecule type" value="Genomic_DNA"/>
</dbReference>
<protein>
    <submittedName>
        <fullName evidence="1">Uncharacterized protein</fullName>
    </submittedName>
</protein>
<keyword evidence="2" id="KW-1185">Reference proteome</keyword>
<reference evidence="1" key="1">
    <citation type="submission" date="2021-08" db="EMBL/GenBank/DDBJ databases">
        <title>The first chromosome-level gecko genome reveals the dynamic sex chromosomes of Neotropical dwarf geckos (Sphaerodactylidae: Sphaerodactylus).</title>
        <authorList>
            <person name="Pinto B.J."/>
            <person name="Keating S.E."/>
            <person name="Gamble T."/>
        </authorList>
    </citation>
    <scope>NUCLEOTIDE SEQUENCE</scope>
    <source>
        <strain evidence="1">TG3544</strain>
    </source>
</reference>
<evidence type="ECO:0000313" key="1">
    <source>
        <dbReference type="EMBL" id="KAH8005553.1"/>
    </source>
</evidence>
<sequence length="116" mass="12703">MMQKCLCAATYGSSYGVFLCCMQQLSALRTGFRIDKELPAGCLLQSAACLIHGQLKCPHAPPPQLRKKTMRRNQKQLLDFACIGGGGGFLLEGPLRRGEGLVTPHFPLTMTLKKTH</sequence>
<accession>A0ACB8FJL6</accession>
<comment type="caution">
    <text evidence="1">The sequence shown here is derived from an EMBL/GenBank/DDBJ whole genome shotgun (WGS) entry which is preliminary data.</text>
</comment>
<organism evidence="1 2">
    <name type="scientific">Sphaerodactylus townsendi</name>
    <dbReference type="NCBI Taxonomy" id="933632"/>
    <lineage>
        <taxon>Eukaryota</taxon>
        <taxon>Metazoa</taxon>
        <taxon>Chordata</taxon>
        <taxon>Craniata</taxon>
        <taxon>Vertebrata</taxon>
        <taxon>Euteleostomi</taxon>
        <taxon>Lepidosauria</taxon>
        <taxon>Squamata</taxon>
        <taxon>Bifurcata</taxon>
        <taxon>Gekkota</taxon>
        <taxon>Sphaerodactylidae</taxon>
        <taxon>Sphaerodactylus</taxon>
    </lineage>
</organism>
<gene>
    <name evidence="1" type="ORF">K3G42_030276</name>
</gene>
<evidence type="ECO:0000313" key="2">
    <source>
        <dbReference type="Proteomes" id="UP000827872"/>
    </source>
</evidence>
<proteinExistence type="predicted"/>
<name>A0ACB8FJL6_9SAUR</name>